<gene>
    <name evidence="2" type="ORF">AUK04_02805</name>
</gene>
<dbReference type="SUPFAM" id="SSF143011">
    <property type="entry name" value="RelE-like"/>
    <property type="match status" value="1"/>
</dbReference>
<dbReference type="InterPro" id="IPR007712">
    <property type="entry name" value="RelE/ParE_toxin"/>
</dbReference>
<reference evidence="2 3" key="1">
    <citation type="journal article" date="2016" name="Environ. Microbiol.">
        <title>Genomic resolution of a cold subsurface aquifer community provides metabolic insights for novel microbes adapted to high CO concentrations.</title>
        <authorList>
            <person name="Probst A.J."/>
            <person name="Castelle C.J."/>
            <person name="Singh A."/>
            <person name="Brown C.T."/>
            <person name="Anantharaman K."/>
            <person name="Sharon I."/>
            <person name="Hug L.A."/>
            <person name="Burstein D."/>
            <person name="Emerson J.B."/>
            <person name="Thomas B.C."/>
            <person name="Banfield J.F."/>
        </authorList>
    </citation>
    <scope>NUCLEOTIDE SEQUENCE [LARGE SCALE GENOMIC DNA]</scope>
    <source>
        <strain evidence="2">CG2_30_33_16</strain>
    </source>
</reference>
<dbReference type="Gene3D" id="3.30.2310.20">
    <property type="entry name" value="RelE-like"/>
    <property type="match status" value="1"/>
</dbReference>
<evidence type="ECO:0008006" key="4">
    <source>
        <dbReference type="Google" id="ProtNLM"/>
    </source>
</evidence>
<comment type="caution">
    <text evidence="2">The sequence shown here is derived from an EMBL/GenBank/DDBJ whole genome shotgun (WGS) entry which is preliminary data.</text>
</comment>
<dbReference type="EMBL" id="MNZM01000067">
    <property type="protein sequence ID" value="OIP84052.1"/>
    <property type="molecule type" value="Genomic_DNA"/>
</dbReference>
<protein>
    <recommendedName>
        <fullName evidence="4">Plasmid stabilization protein</fullName>
    </recommendedName>
</protein>
<evidence type="ECO:0000313" key="3">
    <source>
        <dbReference type="Proteomes" id="UP000183758"/>
    </source>
</evidence>
<proteinExistence type="predicted"/>
<organism evidence="2 3">
    <name type="scientific">Candidatus Roizmanbacteria bacterium CG2_30_33_16</name>
    <dbReference type="NCBI Taxonomy" id="1805340"/>
    <lineage>
        <taxon>Bacteria</taxon>
        <taxon>Candidatus Roizmaniibacteriota</taxon>
    </lineage>
</organism>
<dbReference type="AlphaFoldDB" id="A0A1J5HHE4"/>
<name>A0A1J5HHE4_9BACT</name>
<dbReference type="Pfam" id="PF05016">
    <property type="entry name" value="ParE_toxin"/>
    <property type="match status" value="1"/>
</dbReference>
<accession>A0A1J5HHE4</accession>
<dbReference type="PANTHER" id="PTHR38813">
    <property type="match status" value="1"/>
</dbReference>
<evidence type="ECO:0000256" key="1">
    <source>
        <dbReference type="ARBA" id="ARBA00022649"/>
    </source>
</evidence>
<evidence type="ECO:0000313" key="2">
    <source>
        <dbReference type="EMBL" id="OIP84052.1"/>
    </source>
</evidence>
<dbReference type="InterPro" id="IPR035093">
    <property type="entry name" value="RelE/ParE_toxin_dom_sf"/>
</dbReference>
<keyword evidence="1" id="KW-1277">Toxin-antitoxin system</keyword>
<sequence length="86" mass="10510">MNYKLFYHPRSLKFLSKIERKTFLDLVEKIDNLIIIPWKIKQEIKKLPTAKNSYRLRVGKIRVVFEINHQNKIIYILDIDYRGNIY</sequence>
<dbReference type="Proteomes" id="UP000183758">
    <property type="component" value="Unassembled WGS sequence"/>
</dbReference>
<dbReference type="PANTHER" id="PTHR38813:SF1">
    <property type="entry name" value="TOXIN RELE1-RELATED"/>
    <property type="match status" value="1"/>
</dbReference>
<dbReference type="InterPro" id="IPR052747">
    <property type="entry name" value="TA_system_RelE_toxin"/>
</dbReference>